<evidence type="ECO:0000259" key="1">
    <source>
        <dbReference type="PROSITE" id="PS50883"/>
    </source>
</evidence>
<dbReference type="Pfam" id="PF00563">
    <property type="entry name" value="EAL"/>
    <property type="match status" value="1"/>
</dbReference>
<dbReference type="PANTHER" id="PTHR33121:SF70">
    <property type="entry name" value="SIGNALING PROTEIN YKOW"/>
    <property type="match status" value="1"/>
</dbReference>
<dbReference type="Gene3D" id="3.20.20.450">
    <property type="entry name" value="EAL domain"/>
    <property type="match status" value="1"/>
</dbReference>
<reference evidence="2 3" key="1">
    <citation type="submission" date="2018-08" db="EMBL/GenBank/DDBJ databases">
        <title>Wenzhouxiangella salilacus sp. nov., a novel bacterium isolated from a saline lake in Xinjiang Province, China.</title>
        <authorList>
            <person name="Han S."/>
        </authorList>
    </citation>
    <scope>NUCLEOTIDE SEQUENCE [LARGE SCALE GENOMIC DNA]</scope>
    <source>
        <strain evidence="2 3">XDB06</strain>
    </source>
</reference>
<dbReference type="InterPro" id="IPR050706">
    <property type="entry name" value="Cyclic-di-GMP_PDE-like"/>
</dbReference>
<dbReference type="AlphaFoldDB" id="A0A3E1K566"/>
<dbReference type="SUPFAM" id="SSF141868">
    <property type="entry name" value="EAL domain-like"/>
    <property type="match status" value="1"/>
</dbReference>
<dbReference type="PANTHER" id="PTHR33121">
    <property type="entry name" value="CYCLIC DI-GMP PHOSPHODIESTERASE PDEF"/>
    <property type="match status" value="1"/>
</dbReference>
<accession>A0A3E1K566</accession>
<name>A0A3E1K566_9GAMM</name>
<evidence type="ECO:0000313" key="3">
    <source>
        <dbReference type="Proteomes" id="UP000260351"/>
    </source>
</evidence>
<comment type="caution">
    <text evidence="2">The sequence shown here is derived from an EMBL/GenBank/DDBJ whole genome shotgun (WGS) entry which is preliminary data.</text>
</comment>
<dbReference type="InterPro" id="IPR035919">
    <property type="entry name" value="EAL_sf"/>
</dbReference>
<dbReference type="PROSITE" id="PS50883">
    <property type="entry name" value="EAL"/>
    <property type="match status" value="1"/>
</dbReference>
<gene>
    <name evidence="2" type="ORF">DZC52_14635</name>
</gene>
<dbReference type="InterPro" id="IPR001633">
    <property type="entry name" value="EAL_dom"/>
</dbReference>
<organism evidence="2 3">
    <name type="scientific">Wenzhouxiangella sediminis</name>
    <dbReference type="NCBI Taxonomy" id="1792836"/>
    <lineage>
        <taxon>Bacteria</taxon>
        <taxon>Pseudomonadati</taxon>
        <taxon>Pseudomonadota</taxon>
        <taxon>Gammaproteobacteria</taxon>
        <taxon>Chromatiales</taxon>
        <taxon>Wenzhouxiangellaceae</taxon>
        <taxon>Wenzhouxiangella</taxon>
    </lineage>
</organism>
<keyword evidence="3" id="KW-1185">Reference proteome</keyword>
<dbReference type="SMART" id="SM00052">
    <property type="entry name" value="EAL"/>
    <property type="match status" value="1"/>
</dbReference>
<protein>
    <submittedName>
        <fullName evidence="2">EAL domain-containing protein</fullName>
    </submittedName>
</protein>
<dbReference type="GO" id="GO:0071111">
    <property type="term" value="F:cyclic-guanylate-specific phosphodiesterase activity"/>
    <property type="evidence" value="ECO:0007669"/>
    <property type="project" value="InterPro"/>
</dbReference>
<dbReference type="EMBL" id="QUZK01000052">
    <property type="protein sequence ID" value="RFF29088.1"/>
    <property type="molecule type" value="Genomic_DNA"/>
</dbReference>
<proteinExistence type="predicted"/>
<evidence type="ECO:0000313" key="2">
    <source>
        <dbReference type="EMBL" id="RFF29088.1"/>
    </source>
</evidence>
<sequence length="266" mass="30085">MPILSITNIGKRQKRGNFMDAQVAHTAPLQATTDFCTFAVHEIRALEAQDDLFGSEYPWYEALIRPRGMHRHWSPGDFVDRLYLERPVLSTDLEVFRRIASWLLAQERPTRVSINTHPESLTSRLFVETAIEFQRRACQDGHSICLELIEFGRSREKTSLVSNAQRLRRAGLLIALDDFGSRVNCFDLCAAGIVDLLKIDIGVTSGVHVDRNQRAIVDSIKTLGRGLGARVIAEGVETSRQVDALRELEVDYAQGFHFQKPQLLEI</sequence>
<dbReference type="Proteomes" id="UP000260351">
    <property type="component" value="Unassembled WGS sequence"/>
</dbReference>
<feature type="domain" description="EAL" evidence="1">
    <location>
        <begin position="22"/>
        <end position="266"/>
    </location>
</feature>
<dbReference type="CDD" id="cd01948">
    <property type="entry name" value="EAL"/>
    <property type="match status" value="1"/>
</dbReference>